<reference evidence="4" key="1">
    <citation type="journal article" date="2023" name="Mol. Phylogenet. Evol.">
        <title>Genome-scale phylogeny and comparative genomics of the fungal order Sordariales.</title>
        <authorList>
            <person name="Hensen N."/>
            <person name="Bonometti L."/>
            <person name="Westerberg I."/>
            <person name="Brannstrom I.O."/>
            <person name="Guillou S."/>
            <person name="Cros-Aarteil S."/>
            <person name="Calhoun S."/>
            <person name="Haridas S."/>
            <person name="Kuo A."/>
            <person name="Mondo S."/>
            <person name="Pangilinan J."/>
            <person name="Riley R."/>
            <person name="LaButti K."/>
            <person name="Andreopoulos B."/>
            <person name="Lipzen A."/>
            <person name="Chen C."/>
            <person name="Yan M."/>
            <person name="Daum C."/>
            <person name="Ng V."/>
            <person name="Clum A."/>
            <person name="Steindorff A."/>
            <person name="Ohm R.A."/>
            <person name="Martin F."/>
            <person name="Silar P."/>
            <person name="Natvig D.O."/>
            <person name="Lalanne C."/>
            <person name="Gautier V."/>
            <person name="Ament-Velasquez S.L."/>
            <person name="Kruys A."/>
            <person name="Hutchinson M.I."/>
            <person name="Powell A.J."/>
            <person name="Barry K."/>
            <person name="Miller A.N."/>
            <person name="Grigoriev I.V."/>
            <person name="Debuchy R."/>
            <person name="Gladieux P."/>
            <person name="Hiltunen Thoren M."/>
            <person name="Johannesson H."/>
        </authorList>
    </citation>
    <scope>NUCLEOTIDE SEQUENCE</scope>
    <source>
        <strain evidence="4">CBS 532.94</strain>
    </source>
</reference>
<feature type="region of interest" description="Disordered" evidence="1">
    <location>
        <begin position="1"/>
        <end position="124"/>
    </location>
</feature>
<dbReference type="GO" id="GO:0005829">
    <property type="term" value="C:cytosol"/>
    <property type="evidence" value="ECO:0007669"/>
    <property type="project" value="TreeGrafter"/>
</dbReference>
<dbReference type="Pfam" id="PF11882">
    <property type="entry name" value="DUF3402"/>
    <property type="match status" value="1"/>
</dbReference>
<dbReference type="GO" id="GO:0007010">
    <property type="term" value="P:cytoskeleton organization"/>
    <property type="evidence" value="ECO:0007669"/>
    <property type="project" value="TreeGrafter"/>
</dbReference>
<dbReference type="Pfam" id="PF07923">
    <property type="entry name" value="N1221"/>
    <property type="match status" value="1"/>
</dbReference>
<dbReference type="SMART" id="SM01292">
    <property type="entry name" value="N1221"/>
    <property type="match status" value="1"/>
</dbReference>
<dbReference type="EMBL" id="MU860121">
    <property type="protein sequence ID" value="KAK4237825.1"/>
    <property type="molecule type" value="Genomic_DNA"/>
</dbReference>
<feature type="compositionally biased region" description="Pro residues" evidence="1">
    <location>
        <begin position="59"/>
        <end position="74"/>
    </location>
</feature>
<dbReference type="AlphaFoldDB" id="A0AAN7C9L4"/>
<gene>
    <name evidence="4" type="ORF">C8A03DRAFT_34197</name>
</gene>
<feature type="compositionally biased region" description="Low complexity" evidence="1">
    <location>
        <begin position="102"/>
        <end position="117"/>
    </location>
</feature>
<sequence>MNALWPSRASGDGAAGSEKPSTDTRAEDEETKAEPPERTDKEAQPPPKRPLLQRNQASAPPPPAAPSDPAPPIPQQQLHTNNNANNESNNASSNDPAPPHPQAQSPGQGQGQGQQQQPAPPQDSLSLAQLRRIVAEFPRTEPIAYDYVYTDTSALEDEIDEWFMYNFWQWVRLNAANRAFHSAWARLFPESDPAAGWDDDGGGEQQQEERRRVFVHRVLEGVTSTDRIARAEAVGALVYLVLGRWTETVKAAGTLPNAVLEGKARSAATRVQLEAMKEGVRFVAECGGIEIVWEALRGTFDLFWADELPQNVQMAAEELINLMTVMYMAILEAVDDPEGMVEVRKRLLALNPSLVSFMLQVTTRLRWDETGILPQTQIFLLFWKAILLQFGGSKEIAEAKEALSEMKGCEDKETITASPLDYHVFRQEITSKYPAYIPPQPLLPMEADETSILPPLPNRPTRNNASNGILPGPPGQGGGASILHQPVHIATPAPSPPPSPGVGGKGGKKQNYQTNQNFPFMYPPLDATSNGAGGKGPAGLQDTLVGRKWEGSDVPASILEAGELFSKRVRMTRATRQLWEEREEFLKFERGYEAGDDIIDELDLSSLTLEEKEELGLNKSSDDRSRKTYTSGTDYGPRGVDQQTKARLDAVEEFYKEALPHLQSLVIVLLKQIVAIASNLVSPATANGPQGPPSARPVGGQQNGPNGINGASKGDPSSPLDADVDELRSREIAAKAVTGILMLLLKWFKLSHVLKFEYLTQLLLDANYLPLALKIFAMYDVQQVVESRSDRLEHSFFYFCGSRAGVIPPQHTVPNPTATEFEDVSDDDGHDDEDDAVPPPIKRRRSPHNASSEPDSSTSTSSSNPGQPAPSTEPHPRPEVDELGCPINPLPAEPITDFSPRNFFSLINYLRIMQKICKHKAHRNLLMVQYKSSNYLRKSLRIPQPELRLYTLKLFKNQVPYCGRKWRQSNMRVITAVYLHCRPELRDGWLVGADIDAEVEDSLPLEQALRSLTHWFNLRRYPDRMTAGNGAGEMALMRQAMREEQDFFVRELEKADLSWLVEQEAAGEGGDAGGSVAGIGWEQEGWG</sequence>
<dbReference type="InterPro" id="IPR021819">
    <property type="entry name" value="Far11/STRP_C"/>
</dbReference>
<feature type="compositionally biased region" description="Acidic residues" evidence="1">
    <location>
        <begin position="820"/>
        <end position="836"/>
    </location>
</feature>
<feature type="compositionally biased region" description="Low complexity" evidence="1">
    <location>
        <begin position="851"/>
        <end position="863"/>
    </location>
</feature>
<feature type="compositionally biased region" description="Basic and acidic residues" evidence="1">
    <location>
        <begin position="32"/>
        <end position="43"/>
    </location>
</feature>
<dbReference type="PANTHER" id="PTHR13239:SF4">
    <property type="entry name" value="AT25231P"/>
    <property type="match status" value="1"/>
</dbReference>
<feature type="region of interest" description="Disordered" evidence="1">
    <location>
        <begin position="685"/>
        <end position="722"/>
    </location>
</feature>
<evidence type="ECO:0000313" key="4">
    <source>
        <dbReference type="EMBL" id="KAK4237825.1"/>
    </source>
</evidence>
<keyword evidence="5" id="KW-1185">Reference proteome</keyword>
<evidence type="ECO:0000313" key="5">
    <source>
        <dbReference type="Proteomes" id="UP001303760"/>
    </source>
</evidence>
<dbReference type="Proteomes" id="UP001303760">
    <property type="component" value="Unassembled WGS sequence"/>
</dbReference>
<proteinExistence type="predicted"/>
<dbReference type="SMART" id="SM01293">
    <property type="entry name" value="DUF3402"/>
    <property type="match status" value="1"/>
</dbReference>
<accession>A0AAN7C9L4</accession>
<protein>
    <recommendedName>
        <fullName evidence="6">Factor arrest protein 11</fullName>
    </recommendedName>
</protein>
<dbReference type="PANTHER" id="PTHR13239">
    <property type="entry name" value="PROTEIN REQUIRED FOR HYPHAL ANASTOMOSIS HAM-2"/>
    <property type="match status" value="1"/>
</dbReference>
<feature type="domain" description="Far11/STRP C-terminal" evidence="3">
    <location>
        <begin position="555"/>
        <end position="1052"/>
    </location>
</feature>
<evidence type="ECO:0008006" key="6">
    <source>
        <dbReference type="Google" id="ProtNLM"/>
    </source>
</evidence>
<feature type="region of interest" description="Disordered" evidence="1">
    <location>
        <begin position="808"/>
        <end position="886"/>
    </location>
</feature>
<feature type="domain" description="Far11/STRP N-terminal" evidence="2">
    <location>
        <begin position="142"/>
        <end position="449"/>
    </location>
</feature>
<dbReference type="InterPro" id="IPR012486">
    <property type="entry name" value="Far11/STRP_N"/>
</dbReference>
<reference evidence="4" key="2">
    <citation type="submission" date="2023-05" db="EMBL/GenBank/DDBJ databases">
        <authorList>
            <consortium name="Lawrence Berkeley National Laboratory"/>
            <person name="Steindorff A."/>
            <person name="Hensen N."/>
            <person name="Bonometti L."/>
            <person name="Westerberg I."/>
            <person name="Brannstrom I.O."/>
            <person name="Guillou S."/>
            <person name="Cros-Aarteil S."/>
            <person name="Calhoun S."/>
            <person name="Haridas S."/>
            <person name="Kuo A."/>
            <person name="Mondo S."/>
            <person name="Pangilinan J."/>
            <person name="Riley R."/>
            <person name="Labutti K."/>
            <person name="Andreopoulos B."/>
            <person name="Lipzen A."/>
            <person name="Chen C."/>
            <person name="Yanf M."/>
            <person name="Daum C."/>
            <person name="Ng V."/>
            <person name="Clum A."/>
            <person name="Ohm R."/>
            <person name="Martin F."/>
            <person name="Silar P."/>
            <person name="Natvig D."/>
            <person name="Lalanne C."/>
            <person name="Gautier V."/>
            <person name="Ament-Velasquez S.L."/>
            <person name="Kruys A."/>
            <person name="Hutchinson M.I."/>
            <person name="Powell A.J."/>
            <person name="Barry K."/>
            <person name="Miller A.N."/>
            <person name="Grigoriev I.V."/>
            <person name="Debuchy R."/>
            <person name="Gladieux P."/>
            <person name="Thoren M.H."/>
            <person name="Johannesson H."/>
        </authorList>
    </citation>
    <scope>NUCLEOTIDE SEQUENCE</scope>
    <source>
        <strain evidence="4">CBS 532.94</strain>
    </source>
</reference>
<organism evidence="4 5">
    <name type="scientific">Achaetomium macrosporum</name>
    <dbReference type="NCBI Taxonomy" id="79813"/>
    <lineage>
        <taxon>Eukaryota</taxon>
        <taxon>Fungi</taxon>
        <taxon>Dikarya</taxon>
        <taxon>Ascomycota</taxon>
        <taxon>Pezizomycotina</taxon>
        <taxon>Sordariomycetes</taxon>
        <taxon>Sordariomycetidae</taxon>
        <taxon>Sordariales</taxon>
        <taxon>Chaetomiaceae</taxon>
        <taxon>Achaetomium</taxon>
    </lineage>
</organism>
<feature type="region of interest" description="Disordered" evidence="1">
    <location>
        <begin position="613"/>
        <end position="641"/>
    </location>
</feature>
<evidence type="ECO:0000259" key="2">
    <source>
        <dbReference type="SMART" id="SM01292"/>
    </source>
</evidence>
<feature type="compositionally biased region" description="Low complexity" evidence="1">
    <location>
        <begin position="75"/>
        <end position="95"/>
    </location>
</feature>
<name>A0AAN7C9L4_9PEZI</name>
<feature type="compositionally biased region" description="Basic and acidic residues" evidence="1">
    <location>
        <begin position="614"/>
        <end position="626"/>
    </location>
</feature>
<dbReference type="InterPro" id="IPR040185">
    <property type="entry name" value="Far11/STRP"/>
</dbReference>
<feature type="compositionally biased region" description="Low complexity" evidence="1">
    <location>
        <begin position="699"/>
        <end position="710"/>
    </location>
</feature>
<comment type="caution">
    <text evidence="4">The sequence shown here is derived from an EMBL/GenBank/DDBJ whole genome shotgun (WGS) entry which is preliminary data.</text>
</comment>
<evidence type="ECO:0000259" key="3">
    <source>
        <dbReference type="SMART" id="SM01293"/>
    </source>
</evidence>
<evidence type="ECO:0000256" key="1">
    <source>
        <dbReference type="SAM" id="MobiDB-lite"/>
    </source>
</evidence>
<feature type="region of interest" description="Disordered" evidence="1">
    <location>
        <begin position="458"/>
        <end position="518"/>
    </location>
</feature>